<proteinExistence type="predicted"/>
<gene>
    <name evidence="2" type="ORF">A4H97_18790</name>
</gene>
<accession>A0A1V9DY17</accession>
<evidence type="ECO:0000313" key="2">
    <source>
        <dbReference type="EMBL" id="OQP38766.1"/>
    </source>
</evidence>
<comment type="caution">
    <text evidence="2">The sequence shown here is derived from an EMBL/GenBank/DDBJ whole genome shotgun (WGS) entry which is preliminary data.</text>
</comment>
<dbReference type="Proteomes" id="UP000192610">
    <property type="component" value="Unassembled WGS sequence"/>
</dbReference>
<reference evidence="3" key="1">
    <citation type="submission" date="2016-04" db="EMBL/GenBank/DDBJ databases">
        <authorList>
            <person name="Chen L."/>
            <person name="Zhuang W."/>
            <person name="Wang G."/>
        </authorList>
    </citation>
    <scope>NUCLEOTIDE SEQUENCE [LARGE SCALE GENOMIC DNA]</scope>
    <source>
        <strain evidence="3">17621</strain>
    </source>
</reference>
<evidence type="ECO:0000313" key="3">
    <source>
        <dbReference type="Proteomes" id="UP000192610"/>
    </source>
</evidence>
<dbReference type="AlphaFoldDB" id="A0A1V9DY17"/>
<keyword evidence="3" id="KW-1185">Reference proteome</keyword>
<name>A0A1V9DY17_9BACT</name>
<dbReference type="STRING" id="354355.SAMN05660816_02645"/>
<dbReference type="EMBL" id="LVXG01000082">
    <property type="protein sequence ID" value="OQP38766.1"/>
    <property type="molecule type" value="Genomic_DNA"/>
</dbReference>
<feature type="region of interest" description="Disordered" evidence="1">
    <location>
        <begin position="20"/>
        <end position="39"/>
    </location>
</feature>
<sequence length="80" mass="9091">MGPPMLKRRWAKQKALLRQGFGGRGRGRREKAKGNSRENSTWPRWLAAYRLRLKAYGLQLAAGICLNDTLMSASTFNLKL</sequence>
<evidence type="ECO:0000256" key="1">
    <source>
        <dbReference type="SAM" id="MobiDB-lite"/>
    </source>
</evidence>
<organism evidence="2 3">
    <name type="scientific">Niastella yeongjuensis</name>
    <dbReference type="NCBI Taxonomy" id="354355"/>
    <lineage>
        <taxon>Bacteria</taxon>
        <taxon>Pseudomonadati</taxon>
        <taxon>Bacteroidota</taxon>
        <taxon>Chitinophagia</taxon>
        <taxon>Chitinophagales</taxon>
        <taxon>Chitinophagaceae</taxon>
        <taxon>Niastella</taxon>
    </lineage>
</organism>
<protein>
    <submittedName>
        <fullName evidence="2">Uncharacterized protein</fullName>
    </submittedName>
</protein>